<dbReference type="InterPro" id="IPR029787">
    <property type="entry name" value="Nucleotide_cyclase"/>
</dbReference>
<dbReference type="Gene3D" id="3.30.70.270">
    <property type="match status" value="1"/>
</dbReference>
<sequence>MEADTNKFRKKTRFHILLIYGFLLLLFLFFFYTEIRNDDFKSVLFICIIALILFGLFFEIVQFSRLLKASEKQNILLQNSFDVLENINLYIIDRDYNYLYMNQPDVTFMEKNFHVSPKVGKNVSDYLSAEHFDSLKANVNAALENNFHTSEEVFDHEGENFVLYTSYSPIKNKRGEVVAICCITTNVTDVVNEKEKMLKLIYQDPLTEVYNRRKLHEYYAEVIQKDNLSIWVFVFDLDNFKSSNDAFGHAVGDQILIQFSNILMNEFPSTALVSRLGGDEFCVLLPETTHFDILRIQSNIVLKMQEFNLFGVSVSIGKTFARNPRYHELDEFLAEADSNMYAQKKSQKIQSK</sequence>
<dbReference type="Pfam" id="PF08448">
    <property type="entry name" value="PAS_4"/>
    <property type="match status" value="1"/>
</dbReference>
<protein>
    <submittedName>
        <fullName evidence="3">Diguanylate cyclase (GGDEF)-like protein</fullName>
    </submittedName>
</protein>
<dbReference type="PANTHER" id="PTHR44757">
    <property type="entry name" value="DIGUANYLATE CYCLASE DGCP"/>
    <property type="match status" value="1"/>
</dbReference>
<comment type="caution">
    <text evidence="3">The sequence shown here is derived from an EMBL/GenBank/DDBJ whole genome shotgun (WGS) entry which is preliminary data.</text>
</comment>
<dbReference type="InterPro" id="IPR035965">
    <property type="entry name" value="PAS-like_dom_sf"/>
</dbReference>
<dbReference type="InterPro" id="IPR000160">
    <property type="entry name" value="GGDEF_dom"/>
</dbReference>
<evidence type="ECO:0000259" key="2">
    <source>
        <dbReference type="PROSITE" id="PS50887"/>
    </source>
</evidence>
<keyword evidence="1" id="KW-0472">Membrane</keyword>
<dbReference type="PANTHER" id="PTHR44757:SF2">
    <property type="entry name" value="BIOFILM ARCHITECTURE MAINTENANCE PROTEIN MBAA"/>
    <property type="match status" value="1"/>
</dbReference>
<feature type="transmembrane region" description="Helical" evidence="1">
    <location>
        <begin position="12"/>
        <end position="31"/>
    </location>
</feature>
<dbReference type="InterPro" id="IPR052155">
    <property type="entry name" value="Biofilm_reg_signaling"/>
</dbReference>
<reference evidence="3 4" key="1">
    <citation type="submission" date="2024-06" db="EMBL/GenBank/DDBJ databases">
        <title>Genomic Encyclopedia of Type Strains, Phase IV (KMG-IV): sequencing the most valuable type-strain genomes for metagenomic binning, comparative biology and taxonomic classification.</title>
        <authorList>
            <person name="Goeker M."/>
        </authorList>
    </citation>
    <scope>NUCLEOTIDE SEQUENCE [LARGE SCALE GENOMIC DNA]</scope>
    <source>
        <strain evidence="3 4">DSM 29126</strain>
    </source>
</reference>
<gene>
    <name evidence="3" type="ORF">ABID50_000352</name>
</gene>
<dbReference type="CDD" id="cd01949">
    <property type="entry name" value="GGDEF"/>
    <property type="match status" value="1"/>
</dbReference>
<dbReference type="GeneID" id="78827098"/>
<dbReference type="SMART" id="SM00267">
    <property type="entry name" value="GGDEF"/>
    <property type="match status" value="1"/>
</dbReference>
<dbReference type="EMBL" id="JBEPLX010000003">
    <property type="protein sequence ID" value="MET3533202.1"/>
    <property type="molecule type" value="Genomic_DNA"/>
</dbReference>
<dbReference type="SUPFAM" id="SSF55785">
    <property type="entry name" value="PYP-like sensor domain (PAS domain)"/>
    <property type="match status" value="1"/>
</dbReference>
<dbReference type="RefSeq" id="WP_237396511.1">
    <property type="nucleotide sequence ID" value="NZ_AP024276.1"/>
</dbReference>
<keyword evidence="1" id="KW-0812">Transmembrane</keyword>
<proteinExistence type="predicted"/>
<dbReference type="InterPro" id="IPR043128">
    <property type="entry name" value="Rev_trsase/Diguanyl_cyclase"/>
</dbReference>
<organism evidence="3 4">
    <name type="scientific">Streptococcus parasuis</name>
    <dbReference type="NCBI Taxonomy" id="1501662"/>
    <lineage>
        <taxon>Bacteria</taxon>
        <taxon>Bacillati</taxon>
        <taxon>Bacillota</taxon>
        <taxon>Bacilli</taxon>
        <taxon>Lactobacillales</taxon>
        <taxon>Streptococcaceae</taxon>
        <taxon>Streptococcus</taxon>
    </lineage>
</organism>
<dbReference type="Proteomes" id="UP001549134">
    <property type="component" value="Unassembled WGS sequence"/>
</dbReference>
<name>A0ABV2EPV5_9STRE</name>
<feature type="domain" description="GGDEF" evidence="2">
    <location>
        <begin position="228"/>
        <end position="352"/>
    </location>
</feature>
<dbReference type="NCBIfam" id="TIGR00254">
    <property type="entry name" value="GGDEF"/>
    <property type="match status" value="1"/>
</dbReference>
<dbReference type="InterPro" id="IPR013656">
    <property type="entry name" value="PAS_4"/>
</dbReference>
<dbReference type="PROSITE" id="PS50887">
    <property type="entry name" value="GGDEF"/>
    <property type="match status" value="1"/>
</dbReference>
<dbReference type="Pfam" id="PF00990">
    <property type="entry name" value="GGDEF"/>
    <property type="match status" value="1"/>
</dbReference>
<keyword evidence="1" id="KW-1133">Transmembrane helix</keyword>
<feature type="transmembrane region" description="Helical" evidence="1">
    <location>
        <begin position="43"/>
        <end position="63"/>
    </location>
</feature>
<evidence type="ECO:0000313" key="3">
    <source>
        <dbReference type="EMBL" id="MET3533202.1"/>
    </source>
</evidence>
<dbReference type="SUPFAM" id="SSF55073">
    <property type="entry name" value="Nucleotide cyclase"/>
    <property type="match status" value="1"/>
</dbReference>
<accession>A0ABV2EPV5</accession>
<keyword evidence="4" id="KW-1185">Reference proteome</keyword>
<dbReference type="Gene3D" id="3.30.450.20">
    <property type="entry name" value="PAS domain"/>
    <property type="match status" value="1"/>
</dbReference>
<evidence type="ECO:0000313" key="4">
    <source>
        <dbReference type="Proteomes" id="UP001549134"/>
    </source>
</evidence>
<evidence type="ECO:0000256" key="1">
    <source>
        <dbReference type="SAM" id="Phobius"/>
    </source>
</evidence>